<gene>
    <name evidence="1" type="ORF">B841_03545</name>
</gene>
<name>S5ST13_9CORY</name>
<evidence type="ECO:0000313" key="2">
    <source>
        <dbReference type="Proteomes" id="UP000015388"/>
    </source>
</evidence>
<organism evidence="1 2">
    <name type="scientific">Corynebacterium maris DSM 45190</name>
    <dbReference type="NCBI Taxonomy" id="1224163"/>
    <lineage>
        <taxon>Bacteria</taxon>
        <taxon>Bacillati</taxon>
        <taxon>Actinomycetota</taxon>
        <taxon>Actinomycetes</taxon>
        <taxon>Mycobacteriales</taxon>
        <taxon>Corynebacteriaceae</taxon>
        <taxon>Corynebacterium</taxon>
    </lineage>
</organism>
<dbReference type="Proteomes" id="UP000015388">
    <property type="component" value="Chromosome"/>
</dbReference>
<dbReference type="OrthoDB" id="4410600at2"/>
<proteinExistence type="predicted"/>
<sequence>MNAAGEAGKPQERCGCDGRHVHEALCALFDDGQLTPERAEQIRQEFAECPSCSGRMQSEALIRELLQRCRCEDPAPQALYQRITAQIRFTARG</sequence>
<keyword evidence="2" id="KW-1185">Reference proteome</keyword>
<protein>
    <submittedName>
        <fullName evidence="1">Anti-sigma factor, TIGR02949 family protein</fullName>
    </submittedName>
</protein>
<dbReference type="HOGENOM" id="CLU_155928_4_0_11"/>
<dbReference type="PATRIC" id="fig|1224163.3.peg.712"/>
<accession>S5ST13</accession>
<dbReference type="STRING" id="1224163.B841_03545"/>
<reference evidence="1 2" key="1">
    <citation type="submission" date="2012-11" db="EMBL/GenBank/DDBJ databases">
        <title>The complete genome sequence of Corynebacterium maris Coryn-1 (=DSM 45190).</title>
        <authorList>
            <person name="Schaffert L."/>
            <person name="Albersmeier A."/>
            <person name="Kalinowski J."/>
            <person name="Ruckert C."/>
        </authorList>
    </citation>
    <scope>NUCLEOTIDE SEQUENCE [LARGE SCALE GENOMIC DNA]</scope>
    <source>
        <strain evidence="2">Coryn-1</strain>
    </source>
</reference>
<dbReference type="AlphaFoldDB" id="S5ST13"/>
<dbReference type="RefSeq" id="WP_020934125.1">
    <property type="nucleotide sequence ID" value="NC_021915.1"/>
</dbReference>
<dbReference type="EMBL" id="CP003924">
    <property type="protein sequence ID" value="AGS34192.1"/>
    <property type="molecule type" value="Genomic_DNA"/>
</dbReference>
<dbReference type="KEGG" id="cmd:B841_03545"/>
<evidence type="ECO:0000313" key="1">
    <source>
        <dbReference type="EMBL" id="AGS34192.1"/>
    </source>
</evidence>